<name>A0A9P8TBV6_WICPI</name>
<protein>
    <submittedName>
        <fullName evidence="1">Uncharacterized protein</fullName>
    </submittedName>
</protein>
<evidence type="ECO:0000313" key="2">
    <source>
        <dbReference type="Proteomes" id="UP000774326"/>
    </source>
</evidence>
<dbReference type="AlphaFoldDB" id="A0A9P8TBV6"/>
<reference evidence="1" key="2">
    <citation type="submission" date="2021-01" db="EMBL/GenBank/DDBJ databases">
        <authorList>
            <person name="Schikora-Tamarit M.A."/>
        </authorList>
    </citation>
    <scope>NUCLEOTIDE SEQUENCE</scope>
    <source>
        <strain evidence="1">CBS2887</strain>
    </source>
</reference>
<organism evidence="1 2">
    <name type="scientific">Wickerhamomyces pijperi</name>
    <name type="common">Yeast</name>
    <name type="synonym">Pichia pijperi</name>
    <dbReference type="NCBI Taxonomy" id="599730"/>
    <lineage>
        <taxon>Eukaryota</taxon>
        <taxon>Fungi</taxon>
        <taxon>Dikarya</taxon>
        <taxon>Ascomycota</taxon>
        <taxon>Saccharomycotina</taxon>
        <taxon>Saccharomycetes</taxon>
        <taxon>Phaffomycetales</taxon>
        <taxon>Wickerhamomycetaceae</taxon>
        <taxon>Wickerhamomyces</taxon>
    </lineage>
</organism>
<evidence type="ECO:0000313" key="1">
    <source>
        <dbReference type="EMBL" id="KAH3673773.1"/>
    </source>
</evidence>
<comment type="caution">
    <text evidence="1">The sequence shown here is derived from an EMBL/GenBank/DDBJ whole genome shotgun (WGS) entry which is preliminary data.</text>
</comment>
<proteinExistence type="predicted"/>
<keyword evidence="2" id="KW-1185">Reference proteome</keyword>
<reference evidence="1" key="1">
    <citation type="journal article" date="2021" name="Open Biol.">
        <title>Shared evolutionary footprints suggest mitochondrial oxidative damage underlies multiple complex I losses in fungi.</title>
        <authorList>
            <person name="Schikora-Tamarit M.A."/>
            <person name="Marcet-Houben M."/>
            <person name="Nosek J."/>
            <person name="Gabaldon T."/>
        </authorList>
    </citation>
    <scope>NUCLEOTIDE SEQUENCE</scope>
    <source>
        <strain evidence="1">CBS2887</strain>
    </source>
</reference>
<dbReference type="EMBL" id="JAEUBG010005572">
    <property type="protein sequence ID" value="KAH3673773.1"/>
    <property type="molecule type" value="Genomic_DNA"/>
</dbReference>
<accession>A0A9P8TBV6</accession>
<gene>
    <name evidence="1" type="ORF">WICPIJ_009653</name>
</gene>
<sequence>MREFAKPTAYCSNTLASNFFTGINFTDEIQQPISSNLIEIAQDVVLIQESIHLNIFTFGMFDLRYEQVINQTGTNTQVIDLTTANDEDLFNLRKTSQHLHSTLDRILKLDTFDWFHSGQILSCYNDVHSLRQWSELYRNGVPSPTTHNDGILFTWICCDGGN</sequence>
<dbReference type="Proteomes" id="UP000774326">
    <property type="component" value="Unassembled WGS sequence"/>
</dbReference>